<name>A0AAV7KG90_9METZ</name>
<dbReference type="InterPro" id="IPR009828">
    <property type="entry name" value="CYRIA/CYRIB_Rac1-bd"/>
</dbReference>
<dbReference type="PANTHER" id="PTHR12422">
    <property type="entry name" value="GH09096P"/>
    <property type="match status" value="1"/>
</dbReference>
<accession>A0AAV7KG90</accession>
<dbReference type="Proteomes" id="UP001165289">
    <property type="component" value="Unassembled WGS sequence"/>
</dbReference>
<keyword evidence="3" id="KW-0472">Membrane</keyword>
<dbReference type="Pfam" id="PF07159">
    <property type="entry name" value="CYRIA-B_Rac1-bd"/>
    <property type="match status" value="1"/>
</dbReference>
<dbReference type="AlphaFoldDB" id="A0AAV7KG90"/>
<keyword evidence="7" id="KW-1185">Reference proteome</keyword>
<comment type="similarity">
    <text evidence="2">Belongs to the CYRI family.</text>
</comment>
<dbReference type="GO" id="GO:0016020">
    <property type="term" value="C:membrane"/>
    <property type="evidence" value="ECO:0007669"/>
    <property type="project" value="UniProtKB-SubCell"/>
</dbReference>
<gene>
    <name evidence="6" type="ORF">LOD99_13902</name>
</gene>
<evidence type="ECO:0000256" key="2">
    <source>
        <dbReference type="ARBA" id="ARBA00005778"/>
    </source>
</evidence>
<keyword evidence="4" id="KW-0449">Lipoprotein</keyword>
<comment type="subcellular location">
    <subcellularLocation>
        <location evidence="1">Membrane</location>
        <topology evidence="1">Lipid-anchor</topology>
    </subcellularLocation>
</comment>
<dbReference type="EMBL" id="JAKMXF010000033">
    <property type="protein sequence ID" value="KAI6660313.1"/>
    <property type="molecule type" value="Genomic_DNA"/>
</dbReference>
<organism evidence="6 7">
    <name type="scientific">Oopsacas minuta</name>
    <dbReference type="NCBI Taxonomy" id="111878"/>
    <lineage>
        <taxon>Eukaryota</taxon>
        <taxon>Metazoa</taxon>
        <taxon>Porifera</taxon>
        <taxon>Hexactinellida</taxon>
        <taxon>Hexasterophora</taxon>
        <taxon>Lyssacinosida</taxon>
        <taxon>Leucopsacidae</taxon>
        <taxon>Oopsacas</taxon>
    </lineage>
</organism>
<dbReference type="GO" id="GO:0030833">
    <property type="term" value="P:regulation of actin filament polymerization"/>
    <property type="evidence" value="ECO:0007669"/>
    <property type="project" value="InterPro"/>
</dbReference>
<evidence type="ECO:0000256" key="3">
    <source>
        <dbReference type="ARBA" id="ARBA00023136"/>
    </source>
</evidence>
<comment type="caution">
    <text evidence="6">The sequence shown here is derived from an EMBL/GenBank/DDBJ whole genome shotgun (WGS) entry which is preliminary data.</text>
</comment>
<evidence type="ECO:0000313" key="6">
    <source>
        <dbReference type="EMBL" id="KAI6660313.1"/>
    </source>
</evidence>
<feature type="domain" description="CYRIA/CYRIB Rac1 binding" evidence="5">
    <location>
        <begin position="20"/>
        <end position="324"/>
    </location>
</feature>
<protein>
    <submittedName>
        <fullName evidence="6">Protein FAM49B-like</fullName>
    </submittedName>
</protein>
<proteinExistence type="inferred from homology"/>
<evidence type="ECO:0000256" key="1">
    <source>
        <dbReference type="ARBA" id="ARBA00004635"/>
    </source>
</evidence>
<dbReference type="GO" id="GO:0031267">
    <property type="term" value="F:small GTPase binding"/>
    <property type="evidence" value="ECO:0007669"/>
    <property type="project" value="InterPro"/>
</dbReference>
<reference evidence="6 7" key="1">
    <citation type="journal article" date="2023" name="BMC Biol.">
        <title>The compact genome of the sponge Oopsacas minuta (Hexactinellida) is lacking key metazoan core genes.</title>
        <authorList>
            <person name="Santini S."/>
            <person name="Schenkelaars Q."/>
            <person name="Jourda C."/>
            <person name="Duchesne M."/>
            <person name="Belahbib H."/>
            <person name="Rocher C."/>
            <person name="Selva M."/>
            <person name="Riesgo A."/>
            <person name="Vervoort M."/>
            <person name="Leys S.P."/>
            <person name="Kodjabachian L."/>
            <person name="Le Bivic A."/>
            <person name="Borchiellini C."/>
            <person name="Claverie J.M."/>
            <person name="Renard E."/>
        </authorList>
    </citation>
    <scope>NUCLEOTIDE SEQUENCE [LARGE SCALE GENOMIC DNA]</scope>
    <source>
        <strain evidence="6">SPO-2</strain>
    </source>
</reference>
<sequence>MGQLLKALKDGNPGSGPKVDIFVDFENVVPTESEKAIYEEVLGILKIAPQLMEDMKGYGGGASVEIREAIQNPSDNVRQDRAWEVILLSVKTLKTFYLFSEDLTQIVVPRLLSGLCNTSMNPQEHLETQQALAKLLAETIQFVLLFDDLKTTTPCIQNDFSYYRRSMNRRSMSQNASNFEDGGISQEQANAMAMFFANSMPMLSCLTRGTASFLFGHPEIPMENTTDCLSTFATVCRIMIANPEFSSRFKNQDTVLFCLRVMTGTIILYDHVHPDGAFVKTSKIDLMESIRVLKEHPSSSQSLINALKFNTKHLHDDTTPKSVKSKLC</sequence>
<evidence type="ECO:0000256" key="4">
    <source>
        <dbReference type="ARBA" id="ARBA00023288"/>
    </source>
</evidence>
<evidence type="ECO:0000259" key="5">
    <source>
        <dbReference type="Pfam" id="PF07159"/>
    </source>
</evidence>
<dbReference type="InterPro" id="IPR039789">
    <property type="entry name" value="CYRI"/>
</dbReference>
<evidence type="ECO:0000313" key="7">
    <source>
        <dbReference type="Proteomes" id="UP001165289"/>
    </source>
</evidence>